<evidence type="ECO:0008006" key="4">
    <source>
        <dbReference type="Google" id="ProtNLM"/>
    </source>
</evidence>
<gene>
    <name evidence="1" type="ORF">KEBURONENSIS_01859</name>
    <name evidence="2" type="ORF">KEBURONENSIS_01860</name>
</gene>
<dbReference type="GO" id="GO:0004190">
    <property type="term" value="F:aspartic-type endopeptidase activity"/>
    <property type="evidence" value="ECO:0007669"/>
    <property type="project" value="InterPro"/>
</dbReference>
<dbReference type="EMBL" id="FXUV02000050">
    <property type="protein sequence ID" value="SNB80551.1"/>
    <property type="molecule type" value="Genomic_DNA"/>
</dbReference>
<dbReference type="EMBL" id="FXUV01000046">
    <property type="protein sequence ID" value="SMQ13117.1"/>
    <property type="molecule type" value="Genomic_DNA"/>
</dbReference>
<dbReference type="AlphaFoldDB" id="A0A238HI09"/>
<dbReference type="InterPro" id="IPR020080">
    <property type="entry name" value="OM_adhesin/peptidase_omptin"/>
</dbReference>
<evidence type="ECO:0000313" key="3">
    <source>
        <dbReference type="Proteomes" id="UP000215450"/>
    </source>
</evidence>
<organism evidence="1">
    <name type="scientific">Kingella negevensis</name>
    <dbReference type="NCBI Taxonomy" id="1522312"/>
    <lineage>
        <taxon>Bacteria</taxon>
        <taxon>Pseudomonadati</taxon>
        <taxon>Pseudomonadota</taxon>
        <taxon>Betaproteobacteria</taxon>
        <taxon>Neisseriales</taxon>
        <taxon>Neisseriaceae</taxon>
        <taxon>Kingella</taxon>
    </lineage>
</organism>
<keyword evidence="3" id="KW-1185">Reference proteome</keyword>
<dbReference type="InterPro" id="IPR009876">
    <property type="entry name" value="OM_adhesin_OpcA"/>
</dbReference>
<evidence type="ECO:0000313" key="2">
    <source>
        <dbReference type="EMBL" id="SNB80551.1"/>
    </source>
</evidence>
<dbReference type="RefSeq" id="WP_095063147.1">
    <property type="nucleotide sequence ID" value="NZ_JARWID010000001.1"/>
</dbReference>
<dbReference type="Proteomes" id="UP000215450">
    <property type="component" value="Unassembled WGS sequence"/>
</dbReference>
<proteinExistence type="predicted"/>
<accession>A0A238HI09</accession>
<name>A0A238HI09_9NEIS</name>
<reference evidence="2 3" key="2">
    <citation type="submission" date="2017-06" db="EMBL/GenBank/DDBJ databases">
        <authorList>
            <person name="Kim H.J."/>
            <person name="Triplett B.A."/>
        </authorList>
    </citation>
    <scope>NUCLEOTIDE SEQUENCE [LARGE SCALE GENOMIC DNA]</scope>
    <source>
        <strain evidence="2">Kingella_eburonensis</strain>
    </source>
</reference>
<dbReference type="SUPFAM" id="SSF69917">
    <property type="entry name" value="OMPT-like"/>
    <property type="match status" value="1"/>
</dbReference>
<protein>
    <recommendedName>
        <fullName evidence="4">Outer membrane protein beta-barrel domain-containing protein</fullName>
    </recommendedName>
</protein>
<evidence type="ECO:0000313" key="1">
    <source>
        <dbReference type="EMBL" id="SMQ13117.1"/>
    </source>
</evidence>
<reference evidence="1" key="1">
    <citation type="submission" date="2017-05" db="EMBL/GenBank/DDBJ databases">
        <authorList>
            <person name="Song R."/>
            <person name="Chenine A.L."/>
            <person name="Ruprecht R.M."/>
        </authorList>
    </citation>
    <scope>NUCLEOTIDE SEQUENCE</scope>
    <source>
        <strain evidence="1">Kingella_eburonensis</strain>
    </source>
</reference>
<sequence>MGNLNAIIGAVKYHFNDRHAVRLEGRYARGKAEYTGGAAPSEDEPEGLPYGSIVTKNIPRKSYDIRAIYEYNYPIREGMTAIAEAGLGHRVLRDLSSRKDEDAYDRKNVTTYAHIGAGLNIQLPNQFEFTPKVAYNHGLRGRQYSYSDGKIEMKQPHAKGFELDLSVSKTFENGNKLSFGPFYRGWKVFDSDDASILDEETGKQLQINEPKNRMREVGFKLQYTF</sequence>
<dbReference type="Pfam" id="PF07239">
    <property type="entry name" value="OpcA"/>
    <property type="match status" value="1"/>
</dbReference>
<dbReference type="STRING" id="1522312.GCA_900177895_01041"/>
<dbReference type="Gene3D" id="2.40.128.100">
    <property type="entry name" value="OPCA outer membrane adhesin/invasin"/>
    <property type="match status" value="1"/>
</dbReference>